<evidence type="ECO:0000313" key="1">
    <source>
        <dbReference type="EMBL" id="KAL3308239.1"/>
    </source>
</evidence>
<dbReference type="EMBL" id="JBJKFK010005596">
    <property type="protein sequence ID" value="KAL3308239.1"/>
    <property type="molecule type" value="Genomic_DNA"/>
</dbReference>
<proteinExistence type="predicted"/>
<protein>
    <submittedName>
        <fullName evidence="1">Uncharacterized protein</fullName>
    </submittedName>
</protein>
<evidence type="ECO:0000313" key="2">
    <source>
        <dbReference type="Proteomes" id="UP001626550"/>
    </source>
</evidence>
<accession>A0ABD2PLN3</accession>
<comment type="caution">
    <text evidence="1">The sequence shown here is derived from an EMBL/GenBank/DDBJ whole genome shotgun (WGS) entry which is preliminary data.</text>
</comment>
<name>A0ABD2PLN3_9PLAT</name>
<gene>
    <name evidence="1" type="ORF">Ciccas_013234</name>
</gene>
<keyword evidence="2" id="KW-1185">Reference proteome</keyword>
<dbReference type="AlphaFoldDB" id="A0ABD2PLN3"/>
<reference evidence="1 2" key="1">
    <citation type="submission" date="2024-11" db="EMBL/GenBank/DDBJ databases">
        <title>Adaptive evolution of stress response genes in parasites aligns with host niche diversity.</title>
        <authorList>
            <person name="Hahn C."/>
            <person name="Resl P."/>
        </authorList>
    </citation>
    <scope>NUCLEOTIDE SEQUENCE [LARGE SCALE GENOMIC DNA]</scope>
    <source>
        <strain evidence="1">EGGRZ-B1_66</strain>
        <tissue evidence="1">Body</tissue>
    </source>
</reference>
<dbReference type="Proteomes" id="UP001626550">
    <property type="component" value="Unassembled WGS sequence"/>
</dbReference>
<organism evidence="1 2">
    <name type="scientific">Cichlidogyrus casuarinus</name>
    <dbReference type="NCBI Taxonomy" id="1844966"/>
    <lineage>
        <taxon>Eukaryota</taxon>
        <taxon>Metazoa</taxon>
        <taxon>Spiralia</taxon>
        <taxon>Lophotrochozoa</taxon>
        <taxon>Platyhelminthes</taxon>
        <taxon>Monogenea</taxon>
        <taxon>Monopisthocotylea</taxon>
        <taxon>Dactylogyridea</taxon>
        <taxon>Ancyrocephalidae</taxon>
        <taxon>Cichlidogyrus</taxon>
    </lineage>
</organism>
<sequence length="560" mass="65609">MELLQADPSVESPLQMLEWIEPEFQRLAQSMEKLMRISRRKSLFHTEAIFTNLLDFYRHKHRGIEHLNRNIVHCFDTFLQDLFGTMFSHAITKKSYAESVITQVTDVKLPENVEKRLARLYELVAKTEAFRLSFSDVDNKEDSGEKRKKSKPIQLSFKFLDNAGNFYEQVCKALHKHQVRNKRHTMETRVILADFLCQLQSVSGQEERMTEFLTPVRESIFTKQGQRNWNQFLQQLRKMRPKEAFASHENEIPNLTLICDAFILTDEPVQTEQLFRQVMMKAALGSEPLVHRWMFQVFRDKEEYLMIFCEKWYEALYRARENMHSQKQVLKRTRDIALKNQQDKTIFKFSAKIRIDPLVFGYLALTQTNLIVVSSCHKTTILLNEPIATVHKCETTQCVNVKLQNGEELRLWLHGGTDNWNSVLNFQLKLNQLINDLQMKESFWLNNLRLELLFAVDAMSKTGDVVEGAIDLLWEQVLDFLRPEEVILRSLVSEQFASTLGQVQASFITHANIYLTDALQMKTLFALHGQLWVVFNASLFYSEHDYARTQGWCICLDPFS</sequence>